<protein>
    <recommendedName>
        <fullName evidence="3">SGNH/GDSL hydrolase family protein</fullName>
    </recommendedName>
</protein>
<gene>
    <name evidence="1" type="ORF">E2R66_04085</name>
</gene>
<dbReference type="EMBL" id="SOZE01000003">
    <property type="protein sequence ID" value="TFF39560.1"/>
    <property type="molecule type" value="Genomic_DNA"/>
</dbReference>
<evidence type="ECO:0000313" key="1">
    <source>
        <dbReference type="EMBL" id="TFF39560.1"/>
    </source>
</evidence>
<dbReference type="AlphaFoldDB" id="A0A4Y8SLJ6"/>
<sequence length="315" mass="36024">MKKFILNIIVFIVLLTLLVFGMNRNYFPAKATGNDGYIGAIVDKHAYADKTKSPRIIFCGGSSIAFGIDSKMIEQATGLPVVNMGINGSLGLDFILNQARYVARPNDIVIVSVEYNLSEEGSYKFKQEAARIYPPASNFFKHTISQRINDFFVSDFQHNFFITFSHLTNRKLREFPKNVVYSRSSFNENGDVVRNFDPHPSHDFLQKFELNHIPNPDIAPLNSFKSFADERKIKVYFLFPSLDELAYKPKKHVVSIIANEYNEGMHIPRLNKPEDSVFPDSLFYDTEYHLVPAGKKIRTQKILDLLKEKGIVKVK</sequence>
<organism evidence="1 2">
    <name type="scientific">Mucilaginibacter psychrotolerans</name>
    <dbReference type="NCBI Taxonomy" id="1524096"/>
    <lineage>
        <taxon>Bacteria</taxon>
        <taxon>Pseudomonadati</taxon>
        <taxon>Bacteroidota</taxon>
        <taxon>Sphingobacteriia</taxon>
        <taxon>Sphingobacteriales</taxon>
        <taxon>Sphingobacteriaceae</taxon>
        <taxon>Mucilaginibacter</taxon>
    </lineage>
</organism>
<accession>A0A4Y8SLJ6</accession>
<proteinExistence type="predicted"/>
<name>A0A4Y8SLJ6_9SPHI</name>
<comment type="caution">
    <text evidence="1">The sequence shown here is derived from an EMBL/GenBank/DDBJ whole genome shotgun (WGS) entry which is preliminary data.</text>
</comment>
<keyword evidence="2" id="KW-1185">Reference proteome</keyword>
<evidence type="ECO:0008006" key="3">
    <source>
        <dbReference type="Google" id="ProtNLM"/>
    </source>
</evidence>
<dbReference type="RefSeq" id="WP_133226950.1">
    <property type="nucleotide sequence ID" value="NZ_SOZE01000003.1"/>
</dbReference>
<dbReference type="Proteomes" id="UP000297540">
    <property type="component" value="Unassembled WGS sequence"/>
</dbReference>
<evidence type="ECO:0000313" key="2">
    <source>
        <dbReference type="Proteomes" id="UP000297540"/>
    </source>
</evidence>
<reference evidence="1 2" key="1">
    <citation type="journal article" date="2017" name="Int. J. Syst. Evol. Microbiol.">
        <title>Mucilaginibacterpsychrotolerans sp. nov., isolated from peatlands.</title>
        <authorList>
            <person name="Deng Y."/>
            <person name="Shen L."/>
            <person name="Xu B."/>
            <person name="Liu Y."/>
            <person name="Gu Z."/>
            <person name="Liu H."/>
            <person name="Zhou Y."/>
        </authorList>
    </citation>
    <scope>NUCLEOTIDE SEQUENCE [LARGE SCALE GENOMIC DNA]</scope>
    <source>
        <strain evidence="1 2">NH7-4</strain>
    </source>
</reference>
<dbReference type="OrthoDB" id="631431at2"/>